<feature type="transmembrane region" description="Helical" evidence="2">
    <location>
        <begin position="484"/>
        <end position="502"/>
    </location>
</feature>
<evidence type="ECO:0000256" key="2">
    <source>
        <dbReference type="SAM" id="Phobius"/>
    </source>
</evidence>
<feature type="transmembrane region" description="Helical" evidence="2">
    <location>
        <begin position="410"/>
        <end position="429"/>
    </location>
</feature>
<dbReference type="PRINTS" id="PR01217">
    <property type="entry name" value="PRICHEXTENSN"/>
</dbReference>
<feature type="transmembrane region" description="Helical" evidence="2">
    <location>
        <begin position="293"/>
        <end position="315"/>
    </location>
</feature>
<keyword evidence="2" id="KW-1133">Transmembrane helix</keyword>
<feature type="transmembrane region" description="Helical" evidence="2">
    <location>
        <begin position="340"/>
        <end position="357"/>
    </location>
</feature>
<feature type="transmembrane region" description="Helical" evidence="2">
    <location>
        <begin position="369"/>
        <end position="390"/>
    </location>
</feature>
<gene>
    <name evidence="3" type="ORF">BJ875DRAFT_465936</name>
</gene>
<proteinExistence type="predicted"/>
<dbReference type="EMBL" id="MU251531">
    <property type="protein sequence ID" value="KAG9232774.1"/>
    <property type="molecule type" value="Genomic_DNA"/>
</dbReference>
<keyword evidence="4" id="KW-1185">Reference proteome</keyword>
<keyword evidence="2" id="KW-0472">Membrane</keyword>
<comment type="caution">
    <text evidence="3">The sequence shown here is derived from an EMBL/GenBank/DDBJ whole genome shotgun (WGS) entry which is preliminary data.</text>
</comment>
<evidence type="ECO:0000313" key="4">
    <source>
        <dbReference type="Proteomes" id="UP000824998"/>
    </source>
</evidence>
<feature type="region of interest" description="Disordered" evidence="1">
    <location>
        <begin position="152"/>
        <end position="221"/>
    </location>
</feature>
<dbReference type="AlphaFoldDB" id="A0A9P7YFI0"/>
<feature type="compositionally biased region" description="Pro residues" evidence="1">
    <location>
        <begin position="152"/>
        <end position="206"/>
    </location>
</feature>
<feature type="transmembrane region" description="Helical" evidence="2">
    <location>
        <begin position="449"/>
        <end position="472"/>
    </location>
</feature>
<protein>
    <submittedName>
        <fullName evidence="3">Uncharacterized protein</fullName>
    </submittedName>
</protein>
<dbReference type="OrthoDB" id="3551118at2759"/>
<name>A0A9P7YFI0_9HELO</name>
<keyword evidence="2" id="KW-0812">Transmembrane</keyword>
<accession>A0A9P7YFI0</accession>
<reference evidence="3" key="1">
    <citation type="journal article" date="2021" name="IMA Fungus">
        <title>Genomic characterization of three marine fungi, including Emericellopsis atlantica sp. nov. with signatures of a generalist lifestyle and marine biomass degradation.</title>
        <authorList>
            <person name="Hagestad O.C."/>
            <person name="Hou L."/>
            <person name="Andersen J.H."/>
            <person name="Hansen E.H."/>
            <person name="Altermark B."/>
            <person name="Li C."/>
            <person name="Kuhnert E."/>
            <person name="Cox R.J."/>
            <person name="Crous P.W."/>
            <person name="Spatafora J.W."/>
            <person name="Lail K."/>
            <person name="Amirebrahimi M."/>
            <person name="Lipzen A."/>
            <person name="Pangilinan J."/>
            <person name="Andreopoulos W."/>
            <person name="Hayes R.D."/>
            <person name="Ng V."/>
            <person name="Grigoriev I.V."/>
            <person name="Jackson S.A."/>
            <person name="Sutton T.D.S."/>
            <person name="Dobson A.D.W."/>
            <person name="Rama T."/>
        </authorList>
    </citation>
    <scope>NUCLEOTIDE SEQUENCE</scope>
    <source>
        <strain evidence="3">TRa018bII</strain>
    </source>
</reference>
<organism evidence="3 4">
    <name type="scientific">Amylocarpus encephaloides</name>
    <dbReference type="NCBI Taxonomy" id="45428"/>
    <lineage>
        <taxon>Eukaryota</taxon>
        <taxon>Fungi</taxon>
        <taxon>Dikarya</taxon>
        <taxon>Ascomycota</taxon>
        <taxon>Pezizomycotina</taxon>
        <taxon>Leotiomycetes</taxon>
        <taxon>Helotiales</taxon>
        <taxon>Helotiales incertae sedis</taxon>
        <taxon>Amylocarpus</taxon>
    </lineage>
</organism>
<dbReference type="Proteomes" id="UP000824998">
    <property type="component" value="Unassembled WGS sequence"/>
</dbReference>
<evidence type="ECO:0000313" key="3">
    <source>
        <dbReference type="EMBL" id="KAG9232774.1"/>
    </source>
</evidence>
<sequence length="506" mass="53993">MMHNYFAAVFPAIVAAVPFIEESNVYHMLAEPFEDLSTIPGIAQQLGWSLFRRQGCPILTLLCPGGNCCSYGDSCCGRNCCASGYLCTGGTLSNPCCVAIGASSNDCGAPNSNPCTTPGYLPCSGSIGFCCPPDSNCYFDTLNYPRCAPKSGPLPSPSPTPPEPSPPSPTPPEPSPPSPTPPEPSPPSPTPPEPSPPSPTPPPPRPAVDSTTPIPRPTPKPVIFVPSQSGYIPWAWYVTTSDSTSSCPSVARSLGTFAAVNGVVAILSAILCHRKVVQVWSFKKCGNPESKMWYWGWIIPLTLQLGSNVVIATIYKTTPGYETGFSIADLFLFWTTRPRLSWLILGLLIGIGAEVDVNGYWESAAKSSLIAEVILLVISCYYMGITANFARANGYYNPTADIPSGARLMYVGALLSLIFVFGAIVNLVMIIGKKHDWTDFLDDKEWLKLFLGMALVSSTTWLAAWLFWAGYVTTAQESYCPPKLATSGAIWGLFSLLGNVLGGGGA</sequence>
<feature type="transmembrane region" description="Helical" evidence="2">
    <location>
        <begin position="254"/>
        <end position="272"/>
    </location>
</feature>
<evidence type="ECO:0000256" key="1">
    <source>
        <dbReference type="SAM" id="MobiDB-lite"/>
    </source>
</evidence>